<dbReference type="SUPFAM" id="SSF89392">
    <property type="entry name" value="Prokaryotic lipoproteins and lipoprotein localization factors"/>
    <property type="match status" value="1"/>
</dbReference>
<organism evidence="2 3">
    <name type="scientific">Plantactinospora sonchi</name>
    <dbReference type="NCBI Taxonomy" id="1544735"/>
    <lineage>
        <taxon>Bacteria</taxon>
        <taxon>Bacillati</taxon>
        <taxon>Actinomycetota</taxon>
        <taxon>Actinomycetes</taxon>
        <taxon>Micromonosporales</taxon>
        <taxon>Micromonosporaceae</taxon>
        <taxon>Plantactinospora</taxon>
    </lineage>
</organism>
<dbReference type="Gene3D" id="2.50.20.20">
    <property type="match status" value="1"/>
</dbReference>
<proteinExistence type="predicted"/>
<accession>A0ABU7RKZ9</accession>
<evidence type="ECO:0008006" key="4">
    <source>
        <dbReference type="Google" id="ProtNLM"/>
    </source>
</evidence>
<dbReference type="InterPro" id="IPR029046">
    <property type="entry name" value="LolA/LolB/LppX"/>
</dbReference>
<protein>
    <recommendedName>
        <fullName evidence="4">LppX_LprAFG lipoprotein</fullName>
    </recommendedName>
</protein>
<sequence>MRIRRLGVSGLALVATLSVGVAGCNTQGGSGRPVASGVQETSAAAQTPAEALEASVKKLNEQSFTVSLHMSVMTASGGVDPVARKANLTMEIGLGDQSMDYQVITADEDVFLKFGGVPGMPKDWLRIDAAKIKEGSGLDVLPKDDPMGANNLIKGIVEVSRDGERGFKGTMDLTKSPTADAESMKMFGDKVTSVPFTARTDEQGRLTEISVNTKSVSPLLGEMRVAYDNFGKPVEIKTPDPSEVTEMPDELLGLMNA</sequence>
<feature type="signal peptide" evidence="1">
    <location>
        <begin position="1"/>
        <end position="21"/>
    </location>
</feature>
<evidence type="ECO:0000313" key="3">
    <source>
        <dbReference type="Proteomes" id="UP001332243"/>
    </source>
</evidence>
<dbReference type="Proteomes" id="UP001332243">
    <property type="component" value="Unassembled WGS sequence"/>
</dbReference>
<dbReference type="RefSeq" id="WP_331212261.1">
    <property type="nucleotide sequence ID" value="NZ_JAZGQK010000001.1"/>
</dbReference>
<gene>
    <name evidence="2" type="ORF">V1633_01565</name>
</gene>
<evidence type="ECO:0000256" key="1">
    <source>
        <dbReference type="SAM" id="SignalP"/>
    </source>
</evidence>
<keyword evidence="1" id="KW-0732">Signal</keyword>
<dbReference type="EMBL" id="JAZGQK010000001">
    <property type="protein sequence ID" value="MEE6257175.1"/>
    <property type="molecule type" value="Genomic_DNA"/>
</dbReference>
<keyword evidence="3" id="KW-1185">Reference proteome</keyword>
<dbReference type="PROSITE" id="PS51257">
    <property type="entry name" value="PROKAR_LIPOPROTEIN"/>
    <property type="match status" value="1"/>
</dbReference>
<evidence type="ECO:0000313" key="2">
    <source>
        <dbReference type="EMBL" id="MEE6257175.1"/>
    </source>
</evidence>
<name>A0ABU7RKZ9_9ACTN</name>
<feature type="chain" id="PRO_5045884243" description="LppX_LprAFG lipoprotein" evidence="1">
    <location>
        <begin position="22"/>
        <end position="257"/>
    </location>
</feature>
<comment type="caution">
    <text evidence="2">The sequence shown here is derived from an EMBL/GenBank/DDBJ whole genome shotgun (WGS) entry which is preliminary data.</text>
</comment>
<reference evidence="2 3" key="1">
    <citation type="submission" date="2024-01" db="EMBL/GenBank/DDBJ databases">
        <title>Genome insights into Plantactinospora sonchi sp. nov.</title>
        <authorList>
            <person name="Wang L."/>
        </authorList>
    </citation>
    <scope>NUCLEOTIDE SEQUENCE [LARGE SCALE GENOMIC DNA]</scope>
    <source>
        <strain evidence="2 3">NEAU-QY2</strain>
    </source>
</reference>